<dbReference type="FunFam" id="3.40.50.300:FF:000225">
    <property type="entry name" value="Thymidylate kinase"/>
    <property type="match status" value="1"/>
</dbReference>
<reference evidence="14 15" key="1">
    <citation type="submission" date="2016-02" db="EMBL/GenBank/DDBJ databases">
        <title>Complete Genome of H5569, the type strain of the newly described species Haematospirillium jordaniae.</title>
        <authorList>
            <person name="Nicholson A.C."/>
            <person name="Humrighouse B.W."/>
            <person name="Loparov V."/>
            <person name="McQuiston J.R."/>
        </authorList>
    </citation>
    <scope>NUCLEOTIDE SEQUENCE [LARGE SCALE GENOMIC DNA]</scope>
    <source>
        <strain evidence="14 15">H5569</strain>
    </source>
</reference>
<dbReference type="GeneID" id="53317185"/>
<keyword evidence="15" id="KW-1185">Reference proteome</keyword>
<evidence type="ECO:0000313" key="14">
    <source>
        <dbReference type="EMBL" id="AMW35198.1"/>
    </source>
</evidence>
<dbReference type="NCBIfam" id="TIGR00041">
    <property type="entry name" value="DTMP_kinase"/>
    <property type="match status" value="1"/>
</dbReference>
<protein>
    <recommendedName>
        <fullName evidence="3 12">Thymidylate kinase</fullName>
        <ecNumber evidence="2 12">2.7.4.9</ecNumber>
    </recommendedName>
    <alternativeName>
        <fullName evidence="9 12">dTMP kinase</fullName>
    </alternativeName>
</protein>
<evidence type="ECO:0000256" key="9">
    <source>
        <dbReference type="ARBA" id="ARBA00029962"/>
    </source>
</evidence>
<dbReference type="Gene3D" id="3.40.50.300">
    <property type="entry name" value="P-loop containing nucleotide triphosphate hydrolases"/>
    <property type="match status" value="1"/>
</dbReference>
<comment type="similarity">
    <text evidence="1 12">Belongs to the thymidylate kinase family.</text>
</comment>
<dbReference type="GO" id="GO:0006233">
    <property type="term" value="P:dTDP biosynthetic process"/>
    <property type="evidence" value="ECO:0007669"/>
    <property type="project" value="InterPro"/>
</dbReference>
<dbReference type="GO" id="GO:0005524">
    <property type="term" value="F:ATP binding"/>
    <property type="evidence" value="ECO:0007669"/>
    <property type="project" value="UniProtKB-UniRule"/>
</dbReference>
<comment type="function">
    <text evidence="11 12">Phosphorylation of dTMP to form dTDP in both de novo and salvage pathways of dTTP synthesis.</text>
</comment>
<evidence type="ECO:0000256" key="10">
    <source>
        <dbReference type="ARBA" id="ARBA00048743"/>
    </source>
</evidence>
<evidence type="ECO:0000313" key="15">
    <source>
        <dbReference type="Proteomes" id="UP000076066"/>
    </source>
</evidence>
<dbReference type="KEGG" id="hjo:AY555_08455"/>
<evidence type="ECO:0000256" key="4">
    <source>
        <dbReference type="ARBA" id="ARBA00022679"/>
    </source>
</evidence>
<evidence type="ECO:0000256" key="11">
    <source>
        <dbReference type="ARBA" id="ARBA00057735"/>
    </source>
</evidence>
<evidence type="ECO:0000256" key="6">
    <source>
        <dbReference type="ARBA" id="ARBA00022741"/>
    </source>
</evidence>
<dbReference type="InterPro" id="IPR027417">
    <property type="entry name" value="P-loop_NTPase"/>
</dbReference>
<dbReference type="RefSeq" id="WP_066135568.1">
    <property type="nucleotide sequence ID" value="NZ_CP014525.1"/>
</dbReference>
<name>A0A143DGF5_9PROT</name>
<evidence type="ECO:0000256" key="2">
    <source>
        <dbReference type="ARBA" id="ARBA00012980"/>
    </source>
</evidence>
<comment type="catalytic activity">
    <reaction evidence="10 12">
        <text>dTMP + ATP = dTDP + ADP</text>
        <dbReference type="Rhea" id="RHEA:13517"/>
        <dbReference type="ChEBI" id="CHEBI:30616"/>
        <dbReference type="ChEBI" id="CHEBI:58369"/>
        <dbReference type="ChEBI" id="CHEBI:63528"/>
        <dbReference type="ChEBI" id="CHEBI:456216"/>
        <dbReference type="EC" id="2.7.4.9"/>
    </reaction>
</comment>
<organism evidence="14 15">
    <name type="scientific">Haematospirillum jordaniae</name>
    <dbReference type="NCBI Taxonomy" id="1549855"/>
    <lineage>
        <taxon>Bacteria</taxon>
        <taxon>Pseudomonadati</taxon>
        <taxon>Pseudomonadota</taxon>
        <taxon>Alphaproteobacteria</taxon>
        <taxon>Rhodospirillales</taxon>
        <taxon>Novispirillaceae</taxon>
        <taxon>Haematospirillum</taxon>
    </lineage>
</organism>
<dbReference type="AlphaFoldDB" id="A0A143DGF5"/>
<evidence type="ECO:0000256" key="3">
    <source>
        <dbReference type="ARBA" id="ARBA00017144"/>
    </source>
</evidence>
<evidence type="ECO:0000256" key="7">
    <source>
        <dbReference type="ARBA" id="ARBA00022777"/>
    </source>
</evidence>
<dbReference type="Proteomes" id="UP000076066">
    <property type="component" value="Chromosome"/>
</dbReference>
<accession>A0A143DGF5</accession>
<dbReference type="EMBL" id="CP014525">
    <property type="protein sequence ID" value="AMW35198.1"/>
    <property type="molecule type" value="Genomic_DNA"/>
</dbReference>
<evidence type="ECO:0000259" key="13">
    <source>
        <dbReference type="Pfam" id="PF02223"/>
    </source>
</evidence>
<dbReference type="PANTHER" id="PTHR10344:SF4">
    <property type="entry name" value="UMP-CMP KINASE 2, MITOCHONDRIAL"/>
    <property type="match status" value="1"/>
</dbReference>
<feature type="domain" description="Thymidylate kinase-like" evidence="13">
    <location>
        <begin position="9"/>
        <end position="199"/>
    </location>
</feature>
<dbReference type="InterPro" id="IPR039430">
    <property type="entry name" value="Thymidylate_kin-like_dom"/>
</dbReference>
<dbReference type="PANTHER" id="PTHR10344">
    <property type="entry name" value="THYMIDYLATE KINASE"/>
    <property type="match status" value="1"/>
</dbReference>
<keyword evidence="8 12" id="KW-0067">ATP-binding</keyword>
<dbReference type="OrthoDB" id="9774907at2"/>
<dbReference type="GO" id="GO:0005829">
    <property type="term" value="C:cytosol"/>
    <property type="evidence" value="ECO:0007669"/>
    <property type="project" value="TreeGrafter"/>
</dbReference>
<dbReference type="GO" id="GO:0006235">
    <property type="term" value="P:dTTP biosynthetic process"/>
    <property type="evidence" value="ECO:0007669"/>
    <property type="project" value="UniProtKB-UniRule"/>
</dbReference>
<dbReference type="Pfam" id="PF02223">
    <property type="entry name" value="Thymidylate_kin"/>
    <property type="match status" value="1"/>
</dbReference>
<sequence length="209" mass="23103">MISARFITFEGGEGSGKSTQIRLLADFLRQKGIGVAMTREPGGAPGAEEIRALLVRGEASRWDPVSEALLLYAARRNHVLQTIRPALMAGQWVLCDRFNDSTLAYQGVGHGLDPAFLDTLFQVSAEDTRPDLTFLLDIDPCVGLSRAERRGDADNRFESMHLSFHVRLREGFLSLAAKDQKRFRIIDAARSVDQVHQDIIKALGGLLTL</sequence>
<dbReference type="GO" id="GO:0004798">
    <property type="term" value="F:dTMP kinase activity"/>
    <property type="evidence" value="ECO:0007669"/>
    <property type="project" value="UniProtKB-UniRule"/>
</dbReference>
<evidence type="ECO:0000256" key="8">
    <source>
        <dbReference type="ARBA" id="ARBA00022840"/>
    </source>
</evidence>
<dbReference type="InterPro" id="IPR018094">
    <property type="entry name" value="Thymidylate_kinase"/>
</dbReference>
<gene>
    <name evidence="12" type="primary">tmk</name>
    <name evidence="14" type="ORF">AY555_08455</name>
</gene>
<keyword evidence="5 12" id="KW-0545">Nucleotide biosynthesis</keyword>
<proteinExistence type="inferred from homology"/>
<dbReference type="PROSITE" id="PS01331">
    <property type="entry name" value="THYMIDYLATE_KINASE"/>
    <property type="match status" value="1"/>
</dbReference>
<evidence type="ECO:0000256" key="1">
    <source>
        <dbReference type="ARBA" id="ARBA00009776"/>
    </source>
</evidence>
<dbReference type="SUPFAM" id="SSF52540">
    <property type="entry name" value="P-loop containing nucleoside triphosphate hydrolases"/>
    <property type="match status" value="1"/>
</dbReference>
<dbReference type="InterPro" id="IPR018095">
    <property type="entry name" value="Thymidylate_kin_CS"/>
</dbReference>
<feature type="binding site" evidence="12">
    <location>
        <begin position="11"/>
        <end position="18"/>
    </location>
    <ligand>
        <name>ATP</name>
        <dbReference type="ChEBI" id="CHEBI:30616"/>
    </ligand>
</feature>
<keyword evidence="7 12" id="KW-0418">Kinase</keyword>
<keyword evidence="6 12" id="KW-0547">Nucleotide-binding</keyword>
<dbReference type="CDD" id="cd01672">
    <property type="entry name" value="TMPK"/>
    <property type="match status" value="1"/>
</dbReference>
<dbReference type="GO" id="GO:0006227">
    <property type="term" value="P:dUDP biosynthetic process"/>
    <property type="evidence" value="ECO:0007669"/>
    <property type="project" value="TreeGrafter"/>
</dbReference>
<dbReference type="HAMAP" id="MF_00165">
    <property type="entry name" value="Thymidylate_kinase"/>
    <property type="match status" value="1"/>
</dbReference>
<evidence type="ECO:0000256" key="5">
    <source>
        <dbReference type="ARBA" id="ARBA00022727"/>
    </source>
</evidence>
<keyword evidence="4 12" id="KW-0808">Transferase</keyword>
<dbReference type="EC" id="2.7.4.9" evidence="2 12"/>
<dbReference type="STRING" id="1549855.AY555_08455"/>
<evidence type="ECO:0000256" key="12">
    <source>
        <dbReference type="HAMAP-Rule" id="MF_00165"/>
    </source>
</evidence>